<protein>
    <submittedName>
        <fullName evidence="2">Uncharacterized protein</fullName>
    </submittedName>
</protein>
<dbReference type="GeneID" id="63770339"/>
<evidence type="ECO:0000256" key="1">
    <source>
        <dbReference type="SAM" id="MobiDB-lite"/>
    </source>
</evidence>
<feature type="region of interest" description="Disordered" evidence="1">
    <location>
        <begin position="23"/>
        <end position="46"/>
    </location>
</feature>
<accession>A0A1Y2DXZ4</accession>
<comment type="caution">
    <text evidence="2">The sequence shown here is derived from an EMBL/GenBank/DDBJ whole genome shotgun (WGS) entry which is preliminary data.</text>
</comment>
<dbReference type="EMBL" id="MCFJ01000007">
    <property type="protein sequence ID" value="ORY64079.1"/>
    <property type="molecule type" value="Genomic_DNA"/>
</dbReference>
<proteinExistence type="predicted"/>
<sequence>MPPKTGNSFGNLGTPEVLIVDARSADRRQTRKTKAWHPSTNPTRLFQDQRRHPSIGQATLPACQPALSRSLEDNDYVRGYEQTPHKFCIAFFNPKEGEGSTGVLVLSDSSRANRSMCVVKSTWVAGQARADHGSWQLLQCKPSSSMDTSYICSSSESGRLSRMSPAARH</sequence>
<evidence type="ECO:0000313" key="3">
    <source>
        <dbReference type="Proteomes" id="UP000193689"/>
    </source>
</evidence>
<gene>
    <name evidence="2" type="ORF">BCR38DRAFT_206208</name>
</gene>
<dbReference type="Proteomes" id="UP000193689">
    <property type="component" value="Unassembled WGS sequence"/>
</dbReference>
<name>A0A1Y2DXZ4_9PEZI</name>
<dbReference type="RefSeq" id="XP_040715493.1">
    <property type="nucleotide sequence ID" value="XM_040854127.1"/>
</dbReference>
<keyword evidence="3" id="KW-1185">Reference proteome</keyword>
<reference evidence="2 3" key="1">
    <citation type="submission" date="2016-07" db="EMBL/GenBank/DDBJ databases">
        <title>Pervasive Adenine N6-methylation of Active Genes in Fungi.</title>
        <authorList>
            <consortium name="DOE Joint Genome Institute"/>
            <person name="Mondo S.J."/>
            <person name="Dannebaum R.O."/>
            <person name="Kuo R.C."/>
            <person name="Labutti K."/>
            <person name="Haridas S."/>
            <person name="Kuo A."/>
            <person name="Salamov A."/>
            <person name="Ahrendt S.R."/>
            <person name="Lipzen A."/>
            <person name="Sullivan W."/>
            <person name="Andreopoulos W.B."/>
            <person name="Clum A."/>
            <person name="Lindquist E."/>
            <person name="Daum C."/>
            <person name="Ramamoorthy G.K."/>
            <person name="Gryganskyi A."/>
            <person name="Culley D."/>
            <person name="Magnuson J.K."/>
            <person name="James T.Y."/>
            <person name="O'Malley M.A."/>
            <person name="Stajich J.E."/>
            <person name="Spatafora J.W."/>
            <person name="Visel A."/>
            <person name="Grigoriev I.V."/>
        </authorList>
    </citation>
    <scope>NUCLEOTIDE SEQUENCE [LARGE SCALE GENOMIC DNA]</scope>
    <source>
        <strain evidence="2 3">CBS 129021</strain>
    </source>
</reference>
<dbReference type="AlphaFoldDB" id="A0A1Y2DXZ4"/>
<dbReference type="InParanoid" id="A0A1Y2DXZ4"/>
<organism evidence="2 3">
    <name type="scientific">Pseudomassariella vexata</name>
    <dbReference type="NCBI Taxonomy" id="1141098"/>
    <lineage>
        <taxon>Eukaryota</taxon>
        <taxon>Fungi</taxon>
        <taxon>Dikarya</taxon>
        <taxon>Ascomycota</taxon>
        <taxon>Pezizomycotina</taxon>
        <taxon>Sordariomycetes</taxon>
        <taxon>Xylariomycetidae</taxon>
        <taxon>Amphisphaeriales</taxon>
        <taxon>Pseudomassariaceae</taxon>
        <taxon>Pseudomassariella</taxon>
    </lineage>
</organism>
<evidence type="ECO:0000313" key="2">
    <source>
        <dbReference type="EMBL" id="ORY64079.1"/>
    </source>
</evidence>